<feature type="domain" description="MafB19-like deaminase" evidence="2">
    <location>
        <begin position="192"/>
        <end position="238"/>
    </location>
</feature>
<dbReference type="GO" id="GO:0008251">
    <property type="term" value="F:tRNA-specific adenosine deaminase activity"/>
    <property type="evidence" value="ECO:0007669"/>
    <property type="project" value="InterPro"/>
</dbReference>
<dbReference type="SUPFAM" id="SSF53927">
    <property type="entry name" value="Cytidine deaminase-like"/>
    <property type="match status" value="1"/>
</dbReference>
<comment type="caution">
    <text evidence="3">The sequence shown here is derived from an EMBL/GenBank/DDBJ whole genome shotgun (WGS) entry which is preliminary data.</text>
</comment>
<name>A0A3L6FM37_MAIZE</name>
<dbReference type="AlphaFoldDB" id="A0A3L6FM37"/>
<feature type="compositionally biased region" description="Basic and acidic residues" evidence="1">
    <location>
        <begin position="71"/>
        <end position="83"/>
    </location>
</feature>
<evidence type="ECO:0000259" key="2">
    <source>
        <dbReference type="Pfam" id="PF14437"/>
    </source>
</evidence>
<proteinExistence type="predicted"/>
<dbReference type="GO" id="GO:0002100">
    <property type="term" value="P:tRNA wobble adenosine to inosine editing"/>
    <property type="evidence" value="ECO:0007669"/>
    <property type="project" value="InterPro"/>
</dbReference>
<protein>
    <submittedName>
        <fullName evidence="3">Guanine deaminase</fullName>
    </submittedName>
</protein>
<evidence type="ECO:0000313" key="3">
    <source>
        <dbReference type="EMBL" id="PWZ33890.1"/>
    </source>
</evidence>
<feature type="compositionally biased region" description="Polar residues" evidence="1">
    <location>
        <begin position="85"/>
        <end position="94"/>
    </location>
</feature>
<dbReference type="Gene3D" id="3.40.140.10">
    <property type="entry name" value="Cytidine Deaminase, domain 2"/>
    <property type="match status" value="1"/>
</dbReference>
<dbReference type="ExpressionAtlas" id="A0A3L6FM37">
    <property type="expression patterns" value="baseline and differential"/>
</dbReference>
<dbReference type="Pfam" id="PF14437">
    <property type="entry name" value="MafB19-deam"/>
    <property type="match status" value="1"/>
</dbReference>
<feature type="region of interest" description="Disordered" evidence="1">
    <location>
        <begin position="65"/>
        <end position="96"/>
    </location>
</feature>
<sequence>MTSAGSSSTTSGANAGFDPALFRVDAYGNKLYLHVDSASPLAWDIDHWFPCANKRVTKHKKLVPARTAVPMHERTPERKELKGNDPTNPISRTESLPKSEKCRLFRKLRSCLDLTGPRDYSSPEEMVQRLTSTSTVLRRVLDNPALQDCQENNGFGDMMDEDVINNISVRLKLSLTVWDFTLPVTPSLPVVFGACKKLGKIELSDCEIYASCEPCPMCFGAVHLSRIKRLVYGAKAEAAIAIDLQCTTLL</sequence>
<reference evidence="3 4" key="1">
    <citation type="journal article" date="2018" name="Nat. Genet.">
        <title>Extensive intraspecific gene order and gene structural variations between Mo17 and other maize genomes.</title>
        <authorList>
            <person name="Sun S."/>
            <person name="Zhou Y."/>
            <person name="Chen J."/>
            <person name="Shi J."/>
            <person name="Zhao H."/>
            <person name="Zhao H."/>
            <person name="Song W."/>
            <person name="Zhang M."/>
            <person name="Cui Y."/>
            <person name="Dong X."/>
            <person name="Liu H."/>
            <person name="Ma X."/>
            <person name="Jiao Y."/>
            <person name="Wang B."/>
            <person name="Wei X."/>
            <person name="Stein J.C."/>
            <person name="Glaubitz J.C."/>
            <person name="Lu F."/>
            <person name="Yu G."/>
            <person name="Liang C."/>
            <person name="Fengler K."/>
            <person name="Li B."/>
            <person name="Rafalski A."/>
            <person name="Schnable P.S."/>
            <person name="Ware D.H."/>
            <person name="Buckler E.S."/>
            <person name="Lai J."/>
        </authorList>
    </citation>
    <scope>NUCLEOTIDE SEQUENCE [LARGE SCALE GENOMIC DNA]</scope>
    <source>
        <strain evidence="4">cv. Missouri 17</strain>
        <tissue evidence="3">Seedling</tissue>
    </source>
</reference>
<evidence type="ECO:0000256" key="1">
    <source>
        <dbReference type="SAM" id="MobiDB-lite"/>
    </source>
</evidence>
<organism evidence="3 4">
    <name type="scientific">Zea mays</name>
    <name type="common">Maize</name>
    <dbReference type="NCBI Taxonomy" id="4577"/>
    <lineage>
        <taxon>Eukaryota</taxon>
        <taxon>Viridiplantae</taxon>
        <taxon>Streptophyta</taxon>
        <taxon>Embryophyta</taxon>
        <taxon>Tracheophyta</taxon>
        <taxon>Spermatophyta</taxon>
        <taxon>Magnoliopsida</taxon>
        <taxon>Liliopsida</taxon>
        <taxon>Poales</taxon>
        <taxon>Poaceae</taxon>
        <taxon>PACMAD clade</taxon>
        <taxon>Panicoideae</taxon>
        <taxon>Andropogonodae</taxon>
        <taxon>Andropogoneae</taxon>
        <taxon>Tripsacinae</taxon>
        <taxon>Zea</taxon>
    </lineage>
</organism>
<dbReference type="EMBL" id="NCVQ01000004">
    <property type="protein sequence ID" value="PWZ33890.1"/>
    <property type="molecule type" value="Genomic_DNA"/>
</dbReference>
<dbReference type="InterPro" id="IPR016193">
    <property type="entry name" value="Cytidine_deaminase-like"/>
</dbReference>
<gene>
    <name evidence="3" type="primary">guaD_6</name>
    <name evidence="3" type="ORF">Zm00014a_036807</name>
</gene>
<dbReference type="CDD" id="cd01285">
    <property type="entry name" value="nucleoside_deaminase"/>
    <property type="match status" value="1"/>
</dbReference>
<dbReference type="PANTHER" id="PTHR33427">
    <property type="entry name" value="HNH ENDONUCLEASE"/>
    <property type="match status" value="1"/>
</dbReference>
<evidence type="ECO:0000313" key="4">
    <source>
        <dbReference type="Proteomes" id="UP000251960"/>
    </source>
</evidence>
<dbReference type="PANTHER" id="PTHR33427:SF2">
    <property type="entry name" value="TRICHOHYALIN"/>
    <property type="match status" value="1"/>
</dbReference>
<accession>A0A3L6FM37</accession>
<dbReference type="Proteomes" id="UP000251960">
    <property type="component" value="Chromosome 3"/>
</dbReference>
<dbReference type="InterPro" id="IPR058535">
    <property type="entry name" value="MafB19-deam"/>
</dbReference>